<accession>A0A371IGF4</accession>
<sequence length="133" mass="15582">NSFQLEHFTHPISHSSIFYFPITSCYNILFLALPSYQISLDIKVSTGLQPLIPVSLRRSRIYFICKAIITFFDLATSIPWKYLKDPRSLISNVVEIEFFKWFISNTSYHVRIILSTYTINMKIFLSCECLKNI</sequence>
<gene>
    <name evidence="1" type="ORF">CR513_00909</name>
</gene>
<dbReference type="Proteomes" id="UP000257109">
    <property type="component" value="Unassembled WGS sequence"/>
</dbReference>
<feature type="non-terminal residue" evidence="1">
    <location>
        <position position="1"/>
    </location>
</feature>
<organism evidence="1 2">
    <name type="scientific">Mucuna pruriens</name>
    <name type="common">Velvet bean</name>
    <name type="synonym">Dolichos pruriens</name>
    <dbReference type="NCBI Taxonomy" id="157652"/>
    <lineage>
        <taxon>Eukaryota</taxon>
        <taxon>Viridiplantae</taxon>
        <taxon>Streptophyta</taxon>
        <taxon>Embryophyta</taxon>
        <taxon>Tracheophyta</taxon>
        <taxon>Spermatophyta</taxon>
        <taxon>Magnoliopsida</taxon>
        <taxon>eudicotyledons</taxon>
        <taxon>Gunneridae</taxon>
        <taxon>Pentapetalae</taxon>
        <taxon>rosids</taxon>
        <taxon>fabids</taxon>
        <taxon>Fabales</taxon>
        <taxon>Fabaceae</taxon>
        <taxon>Papilionoideae</taxon>
        <taxon>50 kb inversion clade</taxon>
        <taxon>NPAAA clade</taxon>
        <taxon>indigoferoid/millettioid clade</taxon>
        <taxon>Phaseoleae</taxon>
        <taxon>Mucuna</taxon>
    </lineage>
</organism>
<comment type="caution">
    <text evidence="1">The sequence shown here is derived from an EMBL/GenBank/DDBJ whole genome shotgun (WGS) entry which is preliminary data.</text>
</comment>
<name>A0A371IGF4_MUCPR</name>
<protein>
    <submittedName>
        <fullName evidence="1">Uncharacterized protein</fullName>
    </submittedName>
</protein>
<reference evidence="1" key="1">
    <citation type="submission" date="2018-05" db="EMBL/GenBank/DDBJ databases">
        <title>Draft genome of Mucuna pruriens seed.</title>
        <authorList>
            <person name="Nnadi N.E."/>
            <person name="Vos R."/>
            <person name="Hasami M.H."/>
            <person name="Devisetty U.K."/>
            <person name="Aguiy J.C."/>
        </authorList>
    </citation>
    <scope>NUCLEOTIDE SEQUENCE [LARGE SCALE GENOMIC DNA]</scope>
    <source>
        <strain evidence="1">JCA_2017</strain>
    </source>
</reference>
<evidence type="ECO:0000313" key="1">
    <source>
        <dbReference type="EMBL" id="RDY14080.1"/>
    </source>
</evidence>
<dbReference type="EMBL" id="QJKJ01000141">
    <property type="protein sequence ID" value="RDY14080.1"/>
    <property type="molecule type" value="Genomic_DNA"/>
</dbReference>
<keyword evidence="2" id="KW-1185">Reference proteome</keyword>
<dbReference type="AlphaFoldDB" id="A0A371IGF4"/>
<feature type="non-terminal residue" evidence="1">
    <location>
        <position position="133"/>
    </location>
</feature>
<evidence type="ECO:0000313" key="2">
    <source>
        <dbReference type="Proteomes" id="UP000257109"/>
    </source>
</evidence>
<proteinExistence type="predicted"/>